<dbReference type="AlphaFoldDB" id="A0A6M3LG12"/>
<dbReference type="EMBL" id="MT143143">
    <property type="protein sequence ID" value="QJA93363.1"/>
    <property type="molecule type" value="Genomic_DNA"/>
</dbReference>
<dbReference type="Gene3D" id="3.30.1130.10">
    <property type="match status" value="1"/>
</dbReference>
<dbReference type="SUPFAM" id="SSF55620">
    <property type="entry name" value="Tetrahydrobiopterin biosynthesis enzymes-like"/>
    <property type="match status" value="1"/>
</dbReference>
<dbReference type="GO" id="GO:0008616">
    <property type="term" value="P:tRNA queuosine(34) biosynthetic process"/>
    <property type="evidence" value="ECO:0007669"/>
    <property type="project" value="InterPro"/>
</dbReference>
<dbReference type="PANTHER" id="PTHR34354">
    <property type="entry name" value="NADPH-DEPENDENT 7-CYANO-7-DEAZAGUANINE REDUCTASE"/>
    <property type="match status" value="1"/>
</dbReference>
<reference evidence="2" key="1">
    <citation type="submission" date="2020-03" db="EMBL/GenBank/DDBJ databases">
        <title>The deep terrestrial virosphere.</title>
        <authorList>
            <person name="Holmfeldt K."/>
            <person name="Nilsson E."/>
            <person name="Simone D."/>
            <person name="Lopez-Fernandez M."/>
            <person name="Wu X."/>
            <person name="de Brujin I."/>
            <person name="Lundin D."/>
            <person name="Andersson A."/>
            <person name="Bertilsson S."/>
            <person name="Dopson M."/>
        </authorList>
    </citation>
    <scope>NUCLEOTIDE SEQUENCE</scope>
    <source>
        <strain evidence="1">MM415A03575</strain>
        <strain evidence="2">MM415B04257</strain>
    </source>
</reference>
<dbReference type="EMBL" id="MT141816">
    <property type="protein sequence ID" value="QJA70731.1"/>
    <property type="molecule type" value="Genomic_DNA"/>
</dbReference>
<proteinExistence type="predicted"/>
<dbReference type="Pfam" id="PF14489">
    <property type="entry name" value="QueF"/>
    <property type="match status" value="1"/>
</dbReference>
<protein>
    <submittedName>
        <fullName evidence="2">Putative 7-cyano-7-deazaguanine reductase</fullName>
    </submittedName>
</protein>
<sequence length="143" mass="16669">MEKEKWIYKGKMEDMKGDELRERIQKAMDFEIPNKIAPMPYLGGLKETAKYSTKELVAKCPVTGIMDLYTIEIEMIPDKLIPELKSLKFYYMAYQDLPIGHEHLLAKIFKEFKKVISPLKLKITLYVAIRGGIETIVTHEEEK</sequence>
<dbReference type="GO" id="GO:0033739">
    <property type="term" value="F:preQ1 synthase activity"/>
    <property type="evidence" value="ECO:0007669"/>
    <property type="project" value="InterPro"/>
</dbReference>
<gene>
    <name evidence="1" type="ORF">MM415A03575_0008</name>
    <name evidence="2" type="ORF">MM415B04257_0008</name>
</gene>
<accession>A0A6M3LG12</accession>
<evidence type="ECO:0000313" key="1">
    <source>
        <dbReference type="EMBL" id="QJA70731.1"/>
    </source>
</evidence>
<name>A0A6M3LG12_9ZZZZ</name>
<organism evidence="2">
    <name type="scientific">viral metagenome</name>
    <dbReference type="NCBI Taxonomy" id="1070528"/>
    <lineage>
        <taxon>unclassified sequences</taxon>
        <taxon>metagenomes</taxon>
        <taxon>organismal metagenomes</taxon>
    </lineage>
</organism>
<dbReference type="InterPro" id="IPR029500">
    <property type="entry name" value="QueF"/>
</dbReference>
<evidence type="ECO:0000313" key="2">
    <source>
        <dbReference type="EMBL" id="QJA93363.1"/>
    </source>
</evidence>
<dbReference type="InterPro" id="IPR050084">
    <property type="entry name" value="NADPH_dep_7-cyano-7-deazaG_red"/>
</dbReference>
<dbReference type="InterPro" id="IPR043133">
    <property type="entry name" value="GTP-CH-I_C/QueF"/>
</dbReference>
<dbReference type="PANTHER" id="PTHR34354:SF1">
    <property type="entry name" value="NADPH-DEPENDENT 7-CYANO-7-DEAZAGUANINE REDUCTASE"/>
    <property type="match status" value="1"/>
</dbReference>